<keyword evidence="2" id="KW-0812">Transmembrane</keyword>
<gene>
    <name evidence="4" type="ORF">AVDCRST_MAG63-2563</name>
</gene>
<accession>A0A6J4IZD2</accession>
<feature type="domain" description="Stress-response A/B barrel" evidence="3">
    <location>
        <begin position="75"/>
        <end position="171"/>
    </location>
</feature>
<dbReference type="AlphaFoldDB" id="A0A6J4IZD2"/>
<reference evidence="4" key="1">
    <citation type="submission" date="2020-02" db="EMBL/GenBank/DDBJ databases">
        <authorList>
            <person name="Meier V. D."/>
        </authorList>
    </citation>
    <scope>NUCLEOTIDE SEQUENCE</scope>
    <source>
        <strain evidence="4">AVDCRST_MAG63</strain>
    </source>
</reference>
<dbReference type="InterPro" id="IPR011008">
    <property type="entry name" value="Dimeric_a/b-barrel"/>
</dbReference>
<dbReference type="PANTHER" id="PTHR33178:SF10">
    <property type="entry name" value="STRESS-RESPONSE A_B BARREL DOMAIN-CONTAINING PROTEIN"/>
    <property type="match status" value="1"/>
</dbReference>
<evidence type="ECO:0000256" key="1">
    <source>
        <dbReference type="ARBA" id="ARBA00011738"/>
    </source>
</evidence>
<evidence type="ECO:0000259" key="3">
    <source>
        <dbReference type="PROSITE" id="PS51502"/>
    </source>
</evidence>
<dbReference type="SUPFAM" id="SSF54909">
    <property type="entry name" value="Dimeric alpha+beta barrel"/>
    <property type="match status" value="1"/>
</dbReference>
<organism evidence="4">
    <name type="scientific">uncultured Armatimonadetes bacterium</name>
    <dbReference type="NCBI Taxonomy" id="157466"/>
    <lineage>
        <taxon>Bacteria</taxon>
        <taxon>Bacillati</taxon>
        <taxon>Armatimonadota</taxon>
        <taxon>environmental samples</taxon>
    </lineage>
</organism>
<dbReference type="Pfam" id="PF07876">
    <property type="entry name" value="Dabb"/>
    <property type="match status" value="1"/>
</dbReference>
<protein>
    <recommendedName>
        <fullName evidence="3">Stress-response A/B barrel domain-containing protein</fullName>
    </recommendedName>
</protein>
<evidence type="ECO:0000313" key="4">
    <source>
        <dbReference type="EMBL" id="CAA9263555.1"/>
    </source>
</evidence>
<sequence length="175" mass="19402">MRNPPCAGPEGFPRAASELSYRATFENAEVRGRLASRIKEKDKPMKRTMIAALLALTAPAALLVTSFAAEKKEPVRHVVVFKYKAGATEDQIRQVTDAFRALKGKIPGILAFEHGVNDSPEKKNLGFTHVYLLTFEDAKARDAYLPHPEHKRFGELLGRLGVLEDAFVVDFKPGK</sequence>
<evidence type="ECO:0000256" key="2">
    <source>
        <dbReference type="SAM" id="Phobius"/>
    </source>
</evidence>
<dbReference type="PANTHER" id="PTHR33178">
    <property type="match status" value="1"/>
</dbReference>
<name>A0A6J4IZD2_9BACT</name>
<dbReference type="Gene3D" id="3.30.70.100">
    <property type="match status" value="1"/>
</dbReference>
<feature type="transmembrane region" description="Helical" evidence="2">
    <location>
        <begin position="49"/>
        <end position="69"/>
    </location>
</feature>
<dbReference type="PROSITE" id="PS51502">
    <property type="entry name" value="S_R_A_B_BARREL"/>
    <property type="match status" value="1"/>
</dbReference>
<dbReference type="InterPro" id="IPR044662">
    <property type="entry name" value="HS1/DABB1-like"/>
</dbReference>
<dbReference type="EMBL" id="CADCTO010000329">
    <property type="protein sequence ID" value="CAA9263555.1"/>
    <property type="molecule type" value="Genomic_DNA"/>
</dbReference>
<dbReference type="SMART" id="SM00886">
    <property type="entry name" value="Dabb"/>
    <property type="match status" value="1"/>
</dbReference>
<comment type="subunit">
    <text evidence="1">Homodimer.</text>
</comment>
<dbReference type="InterPro" id="IPR013097">
    <property type="entry name" value="Dabb"/>
</dbReference>
<proteinExistence type="predicted"/>
<keyword evidence="2" id="KW-1133">Transmembrane helix</keyword>
<keyword evidence="2" id="KW-0472">Membrane</keyword>